<evidence type="ECO:0000313" key="1">
    <source>
        <dbReference type="EMBL" id="MPM52782.1"/>
    </source>
</evidence>
<dbReference type="AlphaFoldDB" id="A0A645AHU3"/>
<name>A0A645AHU3_9ZZZZ</name>
<accession>A0A645AHU3</accession>
<sequence length="93" mass="10243">MQQIAVTGDDLDAKTFFDCLGGNSAQYVIGFKAFFFQTGEVKSVHHLANAFDLCPQVIWHLGAGGFVTIKEFIAEGLAGIKGHSQVLWFFLFQ</sequence>
<protein>
    <submittedName>
        <fullName evidence="1">Uncharacterized protein</fullName>
    </submittedName>
</protein>
<organism evidence="1">
    <name type="scientific">bioreactor metagenome</name>
    <dbReference type="NCBI Taxonomy" id="1076179"/>
    <lineage>
        <taxon>unclassified sequences</taxon>
        <taxon>metagenomes</taxon>
        <taxon>ecological metagenomes</taxon>
    </lineage>
</organism>
<dbReference type="EMBL" id="VSSQ01014022">
    <property type="protein sequence ID" value="MPM52782.1"/>
    <property type="molecule type" value="Genomic_DNA"/>
</dbReference>
<reference evidence="1" key="1">
    <citation type="submission" date="2019-08" db="EMBL/GenBank/DDBJ databases">
        <authorList>
            <person name="Kucharzyk K."/>
            <person name="Murdoch R.W."/>
            <person name="Higgins S."/>
            <person name="Loffler F."/>
        </authorList>
    </citation>
    <scope>NUCLEOTIDE SEQUENCE</scope>
</reference>
<gene>
    <name evidence="1" type="ORF">SDC9_99545</name>
</gene>
<proteinExistence type="predicted"/>
<comment type="caution">
    <text evidence="1">The sequence shown here is derived from an EMBL/GenBank/DDBJ whole genome shotgun (WGS) entry which is preliminary data.</text>
</comment>